<dbReference type="KEGG" id="tic:FH039_04575"/>
<evidence type="ECO:0000313" key="1">
    <source>
        <dbReference type="EMBL" id="QDA31019.1"/>
    </source>
</evidence>
<dbReference type="Proteomes" id="UP000306007">
    <property type="component" value="Chromosome"/>
</dbReference>
<dbReference type="RefSeq" id="WP_139680373.1">
    <property type="nucleotide sequence ID" value="NZ_CP040846.1"/>
</dbReference>
<proteinExistence type="predicted"/>
<reference evidence="1 2" key="1">
    <citation type="submission" date="2019-06" db="EMBL/GenBank/DDBJ databases">
        <title>Thermococcus indicus sp. nov., a Fe(III)-reducing hyperthermophilic archaeon isolated from the Onnuri vent field of the Central Indian Ocean ridge.</title>
        <authorList>
            <person name="Lim J.K."/>
            <person name="Kim Y.J."/>
            <person name="Kwon K.K."/>
        </authorList>
    </citation>
    <scope>NUCLEOTIDE SEQUENCE [LARGE SCALE GENOMIC DNA]</scope>
    <source>
        <strain evidence="1 2">IOH1</strain>
    </source>
</reference>
<name>A0A4Y5SLG8_9EURY</name>
<dbReference type="OrthoDB" id="100166at2157"/>
<accession>A0A4Y5SLG8</accession>
<evidence type="ECO:0000313" key="2">
    <source>
        <dbReference type="Proteomes" id="UP000306007"/>
    </source>
</evidence>
<keyword evidence="2" id="KW-1185">Reference proteome</keyword>
<dbReference type="AlphaFoldDB" id="A0A4Y5SLG8"/>
<dbReference type="EMBL" id="CP040846">
    <property type="protein sequence ID" value="QDA31019.1"/>
    <property type="molecule type" value="Genomic_DNA"/>
</dbReference>
<gene>
    <name evidence="1" type="ORF">FH039_04575</name>
</gene>
<organism evidence="1 2">
    <name type="scientific">Thermococcus indicus</name>
    <dbReference type="NCBI Taxonomy" id="2586643"/>
    <lineage>
        <taxon>Archaea</taxon>
        <taxon>Methanobacteriati</taxon>
        <taxon>Methanobacteriota</taxon>
        <taxon>Thermococci</taxon>
        <taxon>Thermococcales</taxon>
        <taxon>Thermococcaceae</taxon>
        <taxon>Thermococcus</taxon>
    </lineage>
</organism>
<dbReference type="GeneID" id="40474433"/>
<sequence>MAKFALWWVRWNGSDYESRMTVGDRKATVDDFRERDFDRIVVLDGEGGGSHYTGPHYDSGRNDGKEFARWVAKHIRGIPVYITIPFKRPDGSQRDQALIPFKYSGVNSYYQGWIDGVLSINNDNLKGFYWSYESCLQTSNYGKNVSKEFIQYMYDYIYNQGLELIWIPTIGNRTMGQIQNRVIKDLVAIPTLAKYFDHVFVQPHYYQTTKLDDGSDYTLHELTLRVKWMLNHGLSIEMEADNSIVGEPSNCAYCKSTQGTWKNGNFIEKVGCDKTPNQETEQKCINRACDYYRAILEVNPSVFSTRAYYFGTDLKVIDKVRAKCPEW</sequence>
<protein>
    <submittedName>
        <fullName evidence="1">DUF4855 domain-containing protein</fullName>
    </submittedName>
</protein>